<evidence type="ECO:0000256" key="2">
    <source>
        <dbReference type="ARBA" id="ARBA00022679"/>
    </source>
</evidence>
<reference evidence="3" key="1">
    <citation type="submission" date="2020-05" db="EMBL/GenBank/DDBJ databases">
        <authorList>
            <person name="Chiriac C."/>
            <person name="Salcher M."/>
            <person name="Ghai R."/>
            <person name="Kavagutti S V."/>
        </authorList>
    </citation>
    <scope>NUCLEOTIDE SEQUENCE</scope>
</reference>
<organism evidence="3">
    <name type="scientific">freshwater metagenome</name>
    <dbReference type="NCBI Taxonomy" id="449393"/>
    <lineage>
        <taxon>unclassified sequences</taxon>
        <taxon>metagenomes</taxon>
        <taxon>ecological metagenomes</taxon>
    </lineage>
</organism>
<name>A0A6J7J6I6_9ZZZZ</name>
<evidence type="ECO:0000313" key="3">
    <source>
        <dbReference type="EMBL" id="CAB4938686.1"/>
    </source>
</evidence>
<dbReference type="InterPro" id="IPR018357">
    <property type="entry name" value="Hexapep_transf_CS"/>
</dbReference>
<dbReference type="PANTHER" id="PTHR23416:SF23">
    <property type="entry name" value="ACETYLTRANSFERASE C18B11.09C-RELATED"/>
    <property type="match status" value="1"/>
</dbReference>
<dbReference type="PANTHER" id="PTHR23416">
    <property type="entry name" value="SIALIC ACID SYNTHASE-RELATED"/>
    <property type="match status" value="1"/>
</dbReference>
<keyword evidence="2" id="KW-0808">Transferase</keyword>
<gene>
    <name evidence="3" type="ORF">UFOPK3662_01725</name>
</gene>
<sequence length="198" mass="20425">MSSTSDLAAFLAHVGSGALIEGGSAHHRFMHGASQEALRVVAEINTGYRTPEELRALLGELTGRPVDASVTLFPPFYSEFGKNLVLGRDVFINMGCRFQDTGGITIGDGSLIGHGTTLTTLNHAVDPARRADMLPAPVVIGRRVWLGAGVTVVPGVTIGDGAIVGAGSVVTKDVPADTIVAGVPARVIRATGHHSTPA</sequence>
<dbReference type="EMBL" id="CAFBMW010000012">
    <property type="protein sequence ID" value="CAB4938686.1"/>
    <property type="molecule type" value="Genomic_DNA"/>
</dbReference>
<dbReference type="PROSITE" id="PS00101">
    <property type="entry name" value="HEXAPEP_TRANSFERASES"/>
    <property type="match status" value="1"/>
</dbReference>
<dbReference type="SUPFAM" id="SSF51161">
    <property type="entry name" value="Trimeric LpxA-like enzymes"/>
    <property type="match status" value="1"/>
</dbReference>
<proteinExistence type="inferred from homology"/>
<evidence type="ECO:0000256" key="1">
    <source>
        <dbReference type="ARBA" id="ARBA00007274"/>
    </source>
</evidence>
<dbReference type="InterPro" id="IPR001451">
    <property type="entry name" value="Hexapep"/>
</dbReference>
<dbReference type="InterPro" id="IPR011004">
    <property type="entry name" value="Trimer_LpxA-like_sf"/>
</dbReference>
<dbReference type="CDD" id="cd03357">
    <property type="entry name" value="LbH_MAT_GAT"/>
    <property type="match status" value="1"/>
</dbReference>
<dbReference type="InterPro" id="IPR051159">
    <property type="entry name" value="Hexapeptide_acetyltransf"/>
</dbReference>
<comment type="similarity">
    <text evidence="1">Belongs to the transferase hexapeptide repeat family.</text>
</comment>
<dbReference type="AlphaFoldDB" id="A0A6J7J6I6"/>
<dbReference type="GO" id="GO:0008374">
    <property type="term" value="F:O-acyltransferase activity"/>
    <property type="evidence" value="ECO:0007669"/>
    <property type="project" value="TreeGrafter"/>
</dbReference>
<dbReference type="Pfam" id="PF00132">
    <property type="entry name" value="Hexapep"/>
    <property type="match status" value="1"/>
</dbReference>
<accession>A0A6J7J6I6</accession>
<protein>
    <submittedName>
        <fullName evidence="3">Unannotated protein</fullName>
    </submittedName>
</protein>
<dbReference type="Gene3D" id="2.160.10.10">
    <property type="entry name" value="Hexapeptide repeat proteins"/>
    <property type="match status" value="1"/>
</dbReference>